<accession>A0A1J8PYS6</accession>
<feature type="signal peptide" evidence="1">
    <location>
        <begin position="1"/>
        <end position="20"/>
    </location>
</feature>
<name>A0A1J8PYS6_9AGAM</name>
<comment type="caution">
    <text evidence="2">The sequence shown here is derived from an EMBL/GenBank/DDBJ whole genome shotgun (WGS) entry which is preliminary data.</text>
</comment>
<keyword evidence="3" id="KW-1185">Reference proteome</keyword>
<dbReference type="AlphaFoldDB" id="A0A1J8PYS6"/>
<dbReference type="PANTHER" id="PTHR35204:SF1">
    <property type="entry name" value="ENTEROTOXIN"/>
    <property type="match status" value="1"/>
</dbReference>
<dbReference type="EMBL" id="LVVM01004092">
    <property type="protein sequence ID" value="OJA13599.1"/>
    <property type="molecule type" value="Genomic_DNA"/>
</dbReference>
<dbReference type="InterPro" id="IPR038921">
    <property type="entry name" value="YOR389W-like"/>
</dbReference>
<gene>
    <name evidence="2" type="ORF">AZE42_02739</name>
</gene>
<evidence type="ECO:0000313" key="3">
    <source>
        <dbReference type="Proteomes" id="UP000183567"/>
    </source>
</evidence>
<proteinExistence type="predicted"/>
<protein>
    <submittedName>
        <fullName evidence="2">Uncharacterized protein</fullName>
    </submittedName>
</protein>
<reference evidence="2 3" key="1">
    <citation type="submission" date="2016-03" db="EMBL/GenBank/DDBJ databases">
        <title>Comparative genomics of the ectomycorrhizal sister species Rhizopogon vinicolor and Rhizopogon vesiculosus (Basidiomycota: Boletales) reveals a divergence of the mating type B locus.</title>
        <authorList>
            <person name="Mujic A.B."/>
            <person name="Kuo A."/>
            <person name="Tritt A."/>
            <person name="Lipzen A."/>
            <person name="Chen C."/>
            <person name="Johnson J."/>
            <person name="Sharma A."/>
            <person name="Barry K."/>
            <person name="Grigoriev I.V."/>
            <person name="Spatafora J.W."/>
        </authorList>
    </citation>
    <scope>NUCLEOTIDE SEQUENCE [LARGE SCALE GENOMIC DNA]</scope>
    <source>
        <strain evidence="2 3">AM-OR11-056</strain>
    </source>
</reference>
<organism evidence="2 3">
    <name type="scientific">Rhizopogon vesiculosus</name>
    <dbReference type="NCBI Taxonomy" id="180088"/>
    <lineage>
        <taxon>Eukaryota</taxon>
        <taxon>Fungi</taxon>
        <taxon>Dikarya</taxon>
        <taxon>Basidiomycota</taxon>
        <taxon>Agaricomycotina</taxon>
        <taxon>Agaricomycetes</taxon>
        <taxon>Agaricomycetidae</taxon>
        <taxon>Boletales</taxon>
        <taxon>Suillineae</taxon>
        <taxon>Rhizopogonaceae</taxon>
        <taxon>Rhizopogon</taxon>
    </lineage>
</organism>
<dbReference type="Proteomes" id="UP000183567">
    <property type="component" value="Unassembled WGS sequence"/>
</dbReference>
<evidence type="ECO:0000256" key="1">
    <source>
        <dbReference type="SAM" id="SignalP"/>
    </source>
</evidence>
<dbReference type="OrthoDB" id="10261782at2759"/>
<sequence length="298" mass="33732">MLSTRKAAFWLFLAVEQVLTAQIPLSPDYHEVSLDSYSHFGHDHGDPLQWDLDEPPAVNATGNLVFETANSLLQHWPSTRYRIGHTIVPGIVPVGTILYHGTITGPHMPTALDWVAVEPEHSMIFCNGTVESGYWHATLAVTRPMKVLYFDGNSAAKVSEGTMDTQDLVAWSEMKPEWFENELQRIQDLCKWGQQNGIDGFVRMEMNFEIMICNFTSHMELISFSNVESLRLGDDNPTDLPNDPNTMHQVFEMMHSASWRENYPGETRIILDYSGLISFYDNDLVPSLVPRHSESNTG</sequence>
<evidence type="ECO:0000313" key="2">
    <source>
        <dbReference type="EMBL" id="OJA13599.1"/>
    </source>
</evidence>
<keyword evidence="1" id="KW-0732">Signal</keyword>
<feature type="chain" id="PRO_5013176490" evidence="1">
    <location>
        <begin position="21"/>
        <end position="298"/>
    </location>
</feature>
<dbReference type="PANTHER" id="PTHR35204">
    <property type="entry name" value="YALI0A21131P"/>
    <property type="match status" value="1"/>
</dbReference>
<dbReference type="STRING" id="180088.A0A1J8PYS6"/>